<dbReference type="InterPro" id="IPR009057">
    <property type="entry name" value="Homeodomain-like_sf"/>
</dbReference>
<dbReference type="Gene3D" id="1.10.10.60">
    <property type="entry name" value="Homeodomain-like"/>
    <property type="match status" value="1"/>
</dbReference>
<dbReference type="SUPFAM" id="SSF46689">
    <property type="entry name" value="Homeodomain-like"/>
    <property type="match status" value="1"/>
</dbReference>
<dbReference type="OrthoDB" id="3210235at2"/>
<dbReference type="Pfam" id="PF17920">
    <property type="entry name" value="TetR_C_16"/>
    <property type="match status" value="1"/>
</dbReference>
<dbReference type="GO" id="GO:0000976">
    <property type="term" value="F:transcription cis-regulatory region binding"/>
    <property type="evidence" value="ECO:0007669"/>
    <property type="project" value="TreeGrafter"/>
</dbReference>
<dbReference type="PANTHER" id="PTHR30055:SF235">
    <property type="entry name" value="TRANSCRIPTIONAL REGULATORY PROTEIN"/>
    <property type="match status" value="1"/>
</dbReference>
<evidence type="ECO:0000313" key="5">
    <source>
        <dbReference type="Proteomes" id="UP000008975"/>
    </source>
</evidence>
<dbReference type="InterPro" id="IPR041678">
    <property type="entry name" value="TetR_C_16"/>
</dbReference>
<dbReference type="PANTHER" id="PTHR30055">
    <property type="entry name" value="HTH-TYPE TRANSCRIPTIONAL REGULATOR RUTR"/>
    <property type="match status" value="1"/>
</dbReference>
<dbReference type="GO" id="GO:0003700">
    <property type="term" value="F:DNA-binding transcription factor activity"/>
    <property type="evidence" value="ECO:0007669"/>
    <property type="project" value="TreeGrafter"/>
</dbReference>
<reference evidence="4 5" key="1">
    <citation type="journal article" date="2011" name="J. Bacteriol.">
        <title>Genome sequence of Microbacterium testaceum StLB037, an N-acylhomoserine lactone-degrading bacterium isolated from potato leaves.</title>
        <authorList>
            <person name="Morohoshi T."/>
            <person name="Wang W.-Z."/>
            <person name="Someya N."/>
            <person name="Ikeda T."/>
        </authorList>
    </citation>
    <scope>NUCLEOTIDE SEQUENCE [LARGE SCALE GENOMIC DNA]</scope>
    <source>
        <strain evidence="4 5">StLB037</strain>
    </source>
</reference>
<dbReference type="InterPro" id="IPR050109">
    <property type="entry name" value="HTH-type_TetR-like_transc_reg"/>
</dbReference>
<gene>
    <name evidence="4" type="ordered locus">MTES_2696</name>
</gene>
<keyword evidence="1 2" id="KW-0238">DNA-binding</keyword>
<dbReference type="PRINTS" id="PR00455">
    <property type="entry name" value="HTHTETR"/>
</dbReference>
<proteinExistence type="predicted"/>
<dbReference type="PROSITE" id="PS50977">
    <property type="entry name" value="HTH_TETR_2"/>
    <property type="match status" value="1"/>
</dbReference>
<dbReference type="InterPro" id="IPR036271">
    <property type="entry name" value="Tet_transcr_reg_TetR-rel_C_sf"/>
</dbReference>
<feature type="DNA-binding region" description="H-T-H motif" evidence="2">
    <location>
        <begin position="37"/>
        <end position="56"/>
    </location>
</feature>
<organism evidence="4 5">
    <name type="scientific">Microbacterium testaceum (strain StLB037)</name>
    <dbReference type="NCBI Taxonomy" id="979556"/>
    <lineage>
        <taxon>Bacteria</taxon>
        <taxon>Bacillati</taxon>
        <taxon>Actinomycetota</taxon>
        <taxon>Actinomycetes</taxon>
        <taxon>Micrococcales</taxon>
        <taxon>Microbacteriaceae</taxon>
        <taxon>Microbacterium</taxon>
    </lineage>
</organism>
<dbReference type="Proteomes" id="UP000008975">
    <property type="component" value="Chromosome"/>
</dbReference>
<dbReference type="Gene3D" id="1.10.357.10">
    <property type="entry name" value="Tetracycline Repressor, domain 2"/>
    <property type="match status" value="1"/>
</dbReference>
<reference key="2">
    <citation type="submission" date="2011-02" db="EMBL/GenBank/DDBJ databases">
        <title>Genome sequence of Microbacterium testaceum StLB037.</title>
        <authorList>
            <person name="Morohoshi T."/>
            <person name="Wang W.Z."/>
            <person name="Someya N."/>
            <person name="Ikeda T."/>
        </authorList>
    </citation>
    <scope>NUCLEOTIDE SEQUENCE</scope>
    <source>
        <strain>StLB037</strain>
    </source>
</reference>
<evidence type="ECO:0000313" key="4">
    <source>
        <dbReference type="EMBL" id="BAJ75660.1"/>
    </source>
</evidence>
<dbReference type="AlphaFoldDB" id="E8N8K4"/>
<evidence type="ECO:0000256" key="1">
    <source>
        <dbReference type="ARBA" id="ARBA00023125"/>
    </source>
</evidence>
<sequence length="190" mass="20215">MTPEDPQAPTAKGRRSRESILRAAAARFEADGFDRTTVRGIAKDAGIDAAMIVRYFGSKESLFLAATAIDLELPRLDTDPEGGPGYALARHAIALWESETPGRALRILLRASAQDADAADRVKKVFTTQVLPFLSGKGERSPTHAGLVASQILGYAFGRYVLGLEPLVGVADDDAARRLGAALQAVIDTP</sequence>
<protein>
    <submittedName>
        <fullName evidence="4">Transcriptional regulator</fullName>
    </submittedName>
</protein>
<evidence type="ECO:0000256" key="2">
    <source>
        <dbReference type="PROSITE-ProRule" id="PRU00335"/>
    </source>
</evidence>
<dbReference type="HOGENOM" id="CLU_069356_10_0_11"/>
<dbReference type="KEGG" id="mts:MTES_2696"/>
<dbReference type="InterPro" id="IPR001647">
    <property type="entry name" value="HTH_TetR"/>
</dbReference>
<accession>E8N8K4</accession>
<dbReference type="SUPFAM" id="SSF48498">
    <property type="entry name" value="Tetracyclin repressor-like, C-terminal domain"/>
    <property type="match status" value="1"/>
</dbReference>
<evidence type="ECO:0000259" key="3">
    <source>
        <dbReference type="PROSITE" id="PS50977"/>
    </source>
</evidence>
<dbReference type="EMBL" id="AP012052">
    <property type="protein sequence ID" value="BAJ75660.1"/>
    <property type="molecule type" value="Genomic_DNA"/>
</dbReference>
<dbReference type="eggNOG" id="COG1309">
    <property type="taxonomic scope" value="Bacteria"/>
</dbReference>
<dbReference type="STRING" id="979556.MTES_2696"/>
<dbReference type="RefSeq" id="WP_013585785.1">
    <property type="nucleotide sequence ID" value="NC_015125.1"/>
</dbReference>
<name>E8N8K4_MICTS</name>
<feature type="domain" description="HTH tetR-type" evidence="3">
    <location>
        <begin position="14"/>
        <end position="74"/>
    </location>
</feature>
<dbReference type="Pfam" id="PF00440">
    <property type="entry name" value="TetR_N"/>
    <property type="match status" value="1"/>
</dbReference>